<dbReference type="Pfam" id="PF15870">
    <property type="entry name" value="EloA-BP1"/>
    <property type="match status" value="1"/>
</dbReference>
<dbReference type="InterPro" id="IPR034922">
    <property type="entry name" value="REX1-like_exo"/>
</dbReference>
<dbReference type="PANTHER" id="PTHR12801">
    <property type="entry name" value="RNA EXONUCLEASE REXO1 / RECO3 FAMILY MEMBER-RELATED"/>
    <property type="match status" value="1"/>
</dbReference>
<comment type="subcellular location">
    <subcellularLocation>
        <location evidence="1">Nucleus</location>
    </subcellularLocation>
</comment>
<dbReference type="Gene3D" id="3.30.420.10">
    <property type="entry name" value="Ribonuclease H-like superfamily/Ribonuclease H"/>
    <property type="match status" value="1"/>
</dbReference>
<name>U4UFS9_DENPD</name>
<dbReference type="InterPro" id="IPR047021">
    <property type="entry name" value="REXO1/3/4-like"/>
</dbReference>
<evidence type="ECO:0000256" key="5">
    <source>
        <dbReference type="ARBA" id="ARBA00022839"/>
    </source>
</evidence>
<feature type="compositionally biased region" description="Basic and acidic residues" evidence="8">
    <location>
        <begin position="259"/>
        <end position="279"/>
    </location>
</feature>
<dbReference type="SUPFAM" id="SSF53098">
    <property type="entry name" value="Ribonuclease H-like"/>
    <property type="match status" value="1"/>
</dbReference>
<feature type="region of interest" description="Disordered" evidence="8">
    <location>
        <begin position="33"/>
        <end position="54"/>
    </location>
</feature>
<evidence type="ECO:0000259" key="9">
    <source>
        <dbReference type="SMART" id="SM00479"/>
    </source>
</evidence>
<dbReference type="PANTHER" id="PTHR12801:SF115">
    <property type="entry name" value="FI18136P1-RELATED"/>
    <property type="match status" value="1"/>
</dbReference>
<accession>U4UFS9</accession>
<dbReference type="InterPro" id="IPR012337">
    <property type="entry name" value="RNaseH-like_sf"/>
</dbReference>
<evidence type="ECO:0000256" key="6">
    <source>
        <dbReference type="ARBA" id="ARBA00023242"/>
    </source>
</evidence>
<dbReference type="GO" id="GO:0005634">
    <property type="term" value="C:nucleus"/>
    <property type="evidence" value="ECO:0007669"/>
    <property type="project" value="UniProtKB-SubCell"/>
</dbReference>
<feature type="domain" description="Exonuclease" evidence="9">
    <location>
        <begin position="782"/>
        <end position="941"/>
    </location>
</feature>
<feature type="compositionally biased region" description="Acidic residues" evidence="8">
    <location>
        <begin position="328"/>
        <end position="340"/>
    </location>
</feature>
<evidence type="ECO:0000256" key="1">
    <source>
        <dbReference type="ARBA" id="ARBA00004123"/>
    </source>
</evidence>
<evidence type="ECO:0000256" key="7">
    <source>
        <dbReference type="SAM" id="Coils"/>
    </source>
</evidence>
<feature type="region of interest" description="Disordered" evidence="8">
    <location>
        <begin position="193"/>
        <end position="340"/>
    </location>
</feature>
<evidence type="ECO:0000313" key="11">
    <source>
        <dbReference type="Proteomes" id="UP000030742"/>
    </source>
</evidence>
<evidence type="ECO:0000256" key="8">
    <source>
        <dbReference type="SAM" id="MobiDB-lite"/>
    </source>
</evidence>
<feature type="compositionally biased region" description="Polar residues" evidence="8">
    <location>
        <begin position="193"/>
        <end position="209"/>
    </location>
</feature>
<keyword evidence="4" id="KW-0378">Hydrolase</keyword>
<dbReference type="STRING" id="77166.U4UFS9"/>
<protein>
    <recommendedName>
        <fullName evidence="9">Exonuclease domain-containing protein</fullName>
    </recommendedName>
</protein>
<evidence type="ECO:0000256" key="3">
    <source>
        <dbReference type="ARBA" id="ARBA00022722"/>
    </source>
</evidence>
<feature type="compositionally biased region" description="Basic residues" evidence="8">
    <location>
        <begin position="280"/>
        <end position="299"/>
    </location>
</feature>
<reference evidence="10 11" key="1">
    <citation type="journal article" date="2013" name="Genome Biol.">
        <title>Draft genome of the mountain pine beetle, Dendroctonus ponderosae Hopkins, a major forest pest.</title>
        <authorList>
            <person name="Keeling C.I."/>
            <person name="Yuen M.M."/>
            <person name="Liao N.Y."/>
            <person name="Docking T.R."/>
            <person name="Chan S.K."/>
            <person name="Taylor G.A."/>
            <person name="Palmquist D.L."/>
            <person name="Jackman S.D."/>
            <person name="Nguyen A."/>
            <person name="Li M."/>
            <person name="Henderson H."/>
            <person name="Janes J.K."/>
            <person name="Zhao Y."/>
            <person name="Pandoh P."/>
            <person name="Moore R."/>
            <person name="Sperling F.A."/>
            <person name="Huber D.P."/>
            <person name="Birol I."/>
            <person name="Jones S.J."/>
            <person name="Bohlmann J."/>
        </authorList>
    </citation>
    <scope>NUCLEOTIDE SEQUENCE</scope>
</reference>
<feature type="region of interest" description="Disordered" evidence="8">
    <location>
        <begin position="89"/>
        <end position="113"/>
    </location>
</feature>
<keyword evidence="6" id="KW-0539">Nucleus</keyword>
<organism evidence="10 11">
    <name type="scientific">Dendroctonus ponderosae</name>
    <name type="common">Mountain pine beetle</name>
    <dbReference type="NCBI Taxonomy" id="77166"/>
    <lineage>
        <taxon>Eukaryota</taxon>
        <taxon>Metazoa</taxon>
        <taxon>Ecdysozoa</taxon>
        <taxon>Arthropoda</taxon>
        <taxon>Hexapoda</taxon>
        <taxon>Insecta</taxon>
        <taxon>Pterygota</taxon>
        <taxon>Neoptera</taxon>
        <taxon>Endopterygota</taxon>
        <taxon>Coleoptera</taxon>
        <taxon>Polyphaga</taxon>
        <taxon>Cucujiformia</taxon>
        <taxon>Curculionidae</taxon>
        <taxon>Scolytinae</taxon>
        <taxon>Dendroctonus</taxon>
    </lineage>
</organism>
<gene>
    <name evidence="10" type="ORF">D910_06808</name>
</gene>
<feature type="coiled-coil region" evidence="7">
    <location>
        <begin position="165"/>
        <end position="192"/>
    </location>
</feature>
<sequence>MLPTKGYFQDIECPFFNTTCGRPYCHFRHKRRPNEDVEQETQKTAVPTYKPTPKSELANIHNSKSHIPISYVPDLAFKRERTARPVRIDKPTYKPTPLSILSSASKPDNALPENHEHTETIKDLQETMASNIYDPLQSEINFEDLSVDFDLIDSVIKESDDEGPQAVINDNLIKLENDIEKEQNRLNLLQSRIDNGDQHSSNGSIQAKFSSDEESVKPTKALIPQPPEDPKPPQKDKATTIEKEVEDGKGGKKTSSRHSSKEKEKASKRREEKSHDKHGKDQKKAKHKSKRHESRKSRSKSRDRSGKKEKKHSRNRPSQAEPEKDPELSDVDLNLDEDDDETMRECYKIFNEYKHEPSQPAEEVKKVDEEPSVDSIYQGKKRTAHAGAEGATCSKLPGIAPPKPHLLPGQMLANRYKIAKLAQASNEQDNIMNEIKSIAQQNAVKRPASTLLEAARQHKLKRLERQKAAETKQSSLVDNILNGVHKPTNQRVIVKKIAAVPNVALIEKAKQRISLVKQQAVHNVKTIAQTQKSGRVAHVPEYSLADIPDVLQAAKSKLPVNVRTRFLTLIADECAKLYASKEDAFNRALSEEFACYEKCKVLATYRNSAMLAVNRLRKELQDRESKGLGMLLTGETVATKQATDFEGERFYNHMKKWLLTEEELDVHGYPRESSERGRALIRNQAQTDYSSVDENQRRCSRCGKNYMVDDDGWPLFEEECLYHPLKKRTIRREQIYLCCKSGDESGCAMCHTHVFGGLALHQLDGYQTTLSPESANDARSLQVYALDCEMCYTTKGLELTRVTIVDTNCKTVYESFVKPLNPIIDYNTRFSGITKEQMDRTSTSILQVQANILHLCNSETILVGHSLESDMKALKIVHENIIDTSVMFPHKMGLPHKRALRGLASEYLQKIIQNDVSGHDSAEDAVTCMELIKWKLKEDLKVKTK</sequence>
<comment type="similarity">
    <text evidence="2">Belongs to the REXO1/REXO3 family.</text>
</comment>
<proteinExistence type="inferred from homology"/>
<keyword evidence="7" id="KW-0175">Coiled coil</keyword>
<dbReference type="EMBL" id="KB632169">
    <property type="protein sequence ID" value="ERL89441.1"/>
    <property type="molecule type" value="Genomic_DNA"/>
</dbReference>
<dbReference type="GO" id="GO:0004527">
    <property type="term" value="F:exonuclease activity"/>
    <property type="evidence" value="ECO:0007669"/>
    <property type="project" value="UniProtKB-KW"/>
</dbReference>
<keyword evidence="5" id="KW-0269">Exonuclease</keyword>
<feature type="compositionally biased region" description="Basic and acidic residues" evidence="8">
    <location>
        <begin position="228"/>
        <end position="250"/>
    </location>
</feature>
<dbReference type="CDD" id="cd06145">
    <property type="entry name" value="REX1_like"/>
    <property type="match status" value="1"/>
</dbReference>
<evidence type="ECO:0000256" key="2">
    <source>
        <dbReference type="ARBA" id="ARBA00006357"/>
    </source>
</evidence>
<dbReference type="InterPro" id="IPR031736">
    <property type="entry name" value="REXO1-like_dom"/>
</dbReference>
<dbReference type="FunFam" id="3.30.420.10:FF:000019">
    <property type="entry name" value="RNA exonuclease NEF-sp"/>
    <property type="match status" value="1"/>
</dbReference>
<dbReference type="Proteomes" id="UP000030742">
    <property type="component" value="Unassembled WGS sequence"/>
</dbReference>
<dbReference type="InterPro" id="IPR036397">
    <property type="entry name" value="RNaseH_sf"/>
</dbReference>
<dbReference type="AlphaFoldDB" id="U4UFS9"/>
<dbReference type="OrthoDB" id="16516at2759"/>
<dbReference type="InterPro" id="IPR013520">
    <property type="entry name" value="Ribonucl_H"/>
</dbReference>
<keyword evidence="3" id="KW-0540">Nuclease</keyword>
<evidence type="ECO:0000313" key="10">
    <source>
        <dbReference type="EMBL" id="ERL89441.1"/>
    </source>
</evidence>
<dbReference type="GO" id="GO:0003676">
    <property type="term" value="F:nucleic acid binding"/>
    <property type="evidence" value="ECO:0007669"/>
    <property type="project" value="InterPro"/>
</dbReference>
<dbReference type="SMART" id="SM00479">
    <property type="entry name" value="EXOIII"/>
    <property type="match status" value="1"/>
</dbReference>
<evidence type="ECO:0000256" key="4">
    <source>
        <dbReference type="ARBA" id="ARBA00022801"/>
    </source>
</evidence>